<dbReference type="AlphaFoldDB" id="A0A1A9VH48"/>
<evidence type="ECO:0000259" key="1">
    <source>
        <dbReference type="PROSITE" id="PS50057"/>
    </source>
</evidence>
<keyword evidence="3" id="KW-1185">Reference proteome</keyword>
<name>A0A1A9VH48_GLOAU</name>
<dbReference type="InterPro" id="IPR014352">
    <property type="entry name" value="FERM/acyl-CoA-bd_prot_sf"/>
</dbReference>
<dbReference type="SUPFAM" id="SSF47031">
    <property type="entry name" value="Second domain of FERM"/>
    <property type="match status" value="2"/>
</dbReference>
<organism evidence="2 3">
    <name type="scientific">Glossina austeni</name>
    <name type="common">Savannah tsetse fly</name>
    <dbReference type="NCBI Taxonomy" id="7395"/>
    <lineage>
        <taxon>Eukaryota</taxon>
        <taxon>Metazoa</taxon>
        <taxon>Ecdysozoa</taxon>
        <taxon>Arthropoda</taxon>
        <taxon>Hexapoda</taxon>
        <taxon>Insecta</taxon>
        <taxon>Pterygota</taxon>
        <taxon>Neoptera</taxon>
        <taxon>Endopterygota</taxon>
        <taxon>Diptera</taxon>
        <taxon>Brachycera</taxon>
        <taxon>Muscomorpha</taxon>
        <taxon>Hippoboscoidea</taxon>
        <taxon>Glossinidae</taxon>
        <taxon>Glossina</taxon>
    </lineage>
</organism>
<evidence type="ECO:0000313" key="3">
    <source>
        <dbReference type="Proteomes" id="UP000078200"/>
    </source>
</evidence>
<dbReference type="CDD" id="cd14473">
    <property type="entry name" value="FERM_B-lobe"/>
    <property type="match status" value="1"/>
</dbReference>
<dbReference type="PANTHER" id="PTHR23280">
    <property type="entry name" value="4.1 G PROTEIN"/>
    <property type="match status" value="1"/>
</dbReference>
<accession>A0A1A9VH48</accession>
<protein>
    <recommendedName>
        <fullName evidence="1">FERM domain-containing protein</fullName>
    </recommendedName>
</protein>
<dbReference type="InterPro" id="IPR035963">
    <property type="entry name" value="FERM_2"/>
</dbReference>
<dbReference type="GO" id="GO:0031032">
    <property type="term" value="P:actomyosin structure organization"/>
    <property type="evidence" value="ECO:0007669"/>
    <property type="project" value="TreeGrafter"/>
</dbReference>
<reference evidence="2" key="1">
    <citation type="submission" date="2020-05" db="UniProtKB">
        <authorList>
            <consortium name="EnsemblMetazoa"/>
        </authorList>
    </citation>
    <scope>IDENTIFICATION</scope>
    <source>
        <strain evidence="2">TTRI</strain>
    </source>
</reference>
<dbReference type="InterPro" id="IPR019748">
    <property type="entry name" value="FERM_central"/>
</dbReference>
<dbReference type="PANTHER" id="PTHR23280:SF25">
    <property type="entry name" value="MOESIN_EZRIN_RADIXIN HOMOLOG 1"/>
    <property type="match status" value="1"/>
</dbReference>
<dbReference type="Gene3D" id="1.20.80.10">
    <property type="match status" value="1"/>
</dbReference>
<dbReference type="GO" id="GO:0005856">
    <property type="term" value="C:cytoskeleton"/>
    <property type="evidence" value="ECO:0007669"/>
    <property type="project" value="TreeGrafter"/>
</dbReference>
<dbReference type="STRING" id="7395.A0A1A9VH48"/>
<dbReference type="VEuPathDB" id="VectorBase:GAUT037039"/>
<feature type="domain" description="FERM" evidence="1">
    <location>
        <begin position="1"/>
        <end position="166"/>
    </location>
</feature>
<dbReference type="Proteomes" id="UP000078200">
    <property type="component" value="Unassembled WGS sequence"/>
</dbReference>
<dbReference type="InterPro" id="IPR000299">
    <property type="entry name" value="FERM_domain"/>
</dbReference>
<proteinExistence type="predicted"/>
<dbReference type="Pfam" id="PF00373">
    <property type="entry name" value="FERM_M"/>
    <property type="match status" value="1"/>
</dbReference>
<dbReference type="EnsemblMetazoa" id="GAUT037039-RA">
    <property type="protein sequence ID" value="GAUT037039-PA"/>
    <property type="gene ID" value="GAUT037039"/>
</dbReference>
<evidence type="ECO:0000313" key="2">
    <source>
        <dbReference type="EnsemblMetazoa" id="GAUT037039-PA"/>
    </source>
</evidence>
<sequence>MKRNPEFSNSNYVRVSHVDLKKAMIGPPYTFRLKAKFYSSEPITLREELTCYLFFLQLKHDLLEGRLDCPDDKAAELCALALQCKLILCRCDTSFYPSSRTLNFITSFLTSRTELVDFDEEIHTAATVSEFRFVPDQTEDLKIAILEEHKTCRGLTPAQTETAHLN</sequence>
<dbReference type="PROSITE" id="PS50057">
    <property type="entry name" value="FERM_3"/>
    <property type="match status" value="1"/>
</dbReference>